<feature type="transmembrane region" description="Helical" evidence="1">
    <location>
        <begin position="28"/>
        <end position="53"/>
    </location>
</feature>
<accession>A0A0N5AVD4</accession>
<protein>
    <submittedName>
        <fullName evidence="3">ABC transporter permease</fullName>
    </submittedName>
</protein>
<keyword evidence="1" id="KW-1133">Transmembrane helix</keyword>
<evidence type="ECO:0000313" key="3">
    <source>
        <dbReference type="WBParaSite" id="SMUV_0000885001-mRNA-1"/>
    </source>
</evidence>
<keyword evidence="1" id="KW-0812">Transmembrane</keyword>
<reference evidence="3" key="1">
    <citation type="submission" date="2017-02" db="UniProtKB">
        <authorList>
            <consortium name="WormBaseParasite"/>
        </authorList>
    </citation>
    <scope>IDENTIFICATION</scope>
</reference>
<evidence type="ECO:0000256" key="1">
    <source>
        <dbReference type="SAM" id="Phobius"/>
    </source>
</evidence>
<sequence>MFSNASFVERLSEAFLASEAAKLSQIKILFVFTAIMRFVRSFLLLLTSMALILQASAGIFRPQIESKIFGQSPSNVYGYSANGDFEYGIDKRANAEMIRFFNQLSHLEPYQLVPILVVP</sequence>
<dbReference type="AlphaFoldDB" id="A0A0N5AVD4"/>
<keyword evidence="2" id="KW-1185">Reference proteome</keyword>
<organism evidence="2 3">
    <name type="scientific">Syphacia muris</name>
    <dbReference type="NCBI Taxonomy" id="451379"/>
    <lineage>
        <taxon>Eukaryota</taxon>
        <taxon>Metazoa</taxon>
        <taxon>Ecdysozoa</taxon>
        <taxon>Nematoda</taxon>
        <taxon>Chromadorea</taxon>
        <taxon>Rhabditida</taxon>
        <taxon>Spirurina</taxon>
        <taxon>Oxyuridomorpha</taxon>
        <taxon>Oxyuroidea</taxon>
        <taxon>Oxyuridae</taxon>
        <taxon>Syphacia</taxon>
    </lineage>
</organism>
<evidence type="ECO:0000313" key="2">
    <source>
        <dbReference type="Proteomes" id="UP000046393"/>
    </source>
</evidence>
<keyword evidence="1" id="KW-0472">Membrane</keyword>
<dbReference type="Proteomes" id="UP000046393">
    <property type="component" value="Unplaced"/>
</dbReference>
<proteinExistence type="predicted"/>
<name>A0A0N5AVD4_9BILA</name>
<dbReference type="WBParaSite" id="SMUV_0000885001-mRNA-1">
    <property type="protein sequence ID" value="SMUV_0000885001-mRNA-1"/>
    <property type="gene ID" value="SMUV_0000885001"/>
</dbReference>